<sequence>MLVRVECQNASMCLVDRSSTVTPSFLRACADANNRSLVELRRLELQRIDIRNQLGISKATMAQWTAEHQALVANGAFDNSTPNTPQT</sequence>
<proteinExistence type="predicted"/>
<protein>
    <submittedName>
        <fullName evidence="1">Uncharacterized protein</fullName>
    </submittedName>
</protein>
<name>W4GFT8_APHAT</name>
<dbReference type="AlphaFoldDB" id="W4GFT8"/>
<dbReference type="VEuPathDB" id="FungiDB:H257_08053"/>
<evidence type="ECO:0000313" key="1">
    <source>
        <dbReference type="EMBL" id="ETV78542.1"/>
    </source>
</evidence>
<gene>
    <name evidence="1" type="ORF">H257_08053</name>
</gene>
<dbReference type="OrthoDB" id="78252at2759"/>
<reference evidence="1" key="1">
    <citation type="submission" date="2013-12" db="EMBL/GenBank/DDBJ databases">
        <title>The Genome Sequence of Aphanomyces astaci APO3.</title>
        <authorList>
            <consortium name="The Broad Institute Genomics Platform"/>
            <person name="Russ C."/>
            <person name="Tyler B."/>
            <person name="van West P."/>
            <person name="Dieguez-Uribeondo J."/>
            <person name="Young S.K."/>
            <person name="Zeng Q."/>
            <person name="Gargeya S."/>
            <person name="Fitzgerald M."/>
            <person name="Abouelleil A."/>
            <person name="Alvarado L."/>
            <person name="Chapman S.B."/>
            <person name="Gainer-Dewar J."/>
            <person name="Goldberg J."/>
            <person name="Griggs A."/>
            <person name="Gujja S."/>
            <person name="Hansen M."/>
            <person name="Howarth C."/>
            <person name="Imamovic A."/>
            <person name="Ireland A."/>
            <person name="Larimer J."/>
            <person name="McCowan C."/>
            <person name="Murphy C."/>
            <person name="Pearson M."/>
            <person name="Poon T.W."/>
            <person name="Priest M."/>
            <person name="Roberts A."/>
            <person name="Saif S."/>
            <person name="Shea T."/>
            <person name="Sykes S."/>
            <person name="Wortman J."/>
            <person name="Nusbaum C."/>
            <person name="Birren B."/>
        </authorList>
    </citation>
    <scope>NUCLEOTIDE SEQUENCE [LARGE SCALE GENOMIC DNA]</scope>
    <source>
        <strain evidence="1">APO3</strain>
    </source>
</reference>
<accession>W4GFT8</accession>
<organism evidence="1">
    <name type="scientific">Aphanomyces astaci</name>
    <name type="common">Crayfish plague agent</name>
    <dbReference type="NCBI Taxonomy" id="112090"/>
    <lineage>
        <taxon>Eukaryota</taxon>
        <taxon>Sar</taxon>
        <taxon>Stramenopiles</taxon>
        <taxon>Oomycota</taxon>
        <taxon>Saprolegniomycetes</taxon>
        <taxon>Saprolegniales</taxon>
        <taxon>Verrucalvaceae</taxon>
        <taxon>Aphanomyces</taxon>
    </lineage>
</organism>
<dbReference type="EMBL" id="KI913130">
    <property type="protein sequence ID" value="ETV78542.1"/>
    <property type="molecule type" value="Genomic_DNA"/>
</dbReference>
<dbReference type="RefSeq" id="XP_009832124.1">
    <property type="nucleotide sequence ID" value="XM_009833822.1"/>
</dbReference>
<dbReference type="GeneID" id="20810049"/>